<dbReference type="EMBL" id="JAQJAN010000002">
    <property type="protein sequence ID" value="KAJ5738044.1"/>
    <property type="molecule type" value="Genomic_DNA"/>
</dbReference>
<dbReference type="Proteomes" id="UP001215712">
    <property type="component" value="Unassembled WGS sequence"/>
</dbReference>
<keyword evidence="2" id="KW-1185">Reference proteome</keyword>
<gene>
    <name evidence="1" type="ORF">N7493_001199</name>
</gene>
<dbReference type="PANTHER" id="PTHR39596">
    <property type="match status" value="1"/>
</dbReference>
<name>A0AAD6HTQ9_9EURO</name>
<proteinExistence type="predicted"/>
<protein>
    <recommendedName>
        <fullName evidence="3">Heterokaryon incompatibility domain-containing protein</fullName>
    </recommendedName>
</protein>
<reference evidence="1" key="2">
    <citation type="submission" date="2023-01" db="EMBL/GenBank/DDBJ databases">
        <authorList>
            <person name="Petersen C."/>
        </authorList>
    </citation>
    <scope>NUCLEOTIDE SEQUENCE</scope>
    <source>
        <strain evidence="1">IBT 17514</strain>
    </source>
</reference>
<dbReference type="AlphaFoldDB" id="A0AAD6HTQ9"/>
<evidence type="ECO:0000313" key="2">
    <source>
        <dbReference type="Proteomes" id="UP001215712"/>
    </source>
</evidence>
<reference evidence="1" key="1">
    <citation type="journal article" date="2023" name="IMA Fungus">
        <title>Comparative genomic study of the Penicillium genus elucidates a diverse pangenome and 15 lateral gene transfer events.</title>
        <authorList>
            <person name="Petersen C."/>
            <person name="Sorensen T."/>
            <person name="Nielsen M.R."/>
            <person name="Sondergaard T.E."/>
            <person name="Sorensen J.L."/>
            <person name="Fitzpatrick D.A."/>
            <person name="Frisvad J.C."/>
            <person name="Nielsen K.L."/>
        </authorList>
    </citation>
    <scope>NUCLEOTIDE SEQUENCE</scope>
    <source>
        <strain evidence="1">IBT 17514</strain>
    </source>
</reference>
<accession>A0AAD6HTQ9</accession>
<comment type="caution">
    <text evidence="1">The sequence shown here is derived from an EMBL/GenBank/DDBJ whole genome shotgun (WGS) entry which is preliminary data.</text>
</comment>
<evidence type="ECO:0008006" key="3">
    <source>
        <dbReference type="Google" id="ProtNLM"/>
    </source>
</evidence>
<dbReference type="PANTHER" id="PTHR39596:SF2">
    <property type="entry name" value="HET DOMAIN PROTEIN (AFU_ORTHOLOGUE AFUA_1G17550)-RELATED"/>
    <property type="match status" value="1"/>
</dbReference>
<evidence type="ECO:0000313" key="1">
    <source>
        <dbReference type="EMBL" id="KAJ5738044.1"/>
    </source>
</evidence>
<sequence>MAQKDKFIDFEEDEVLKAFQKAREMNLCPNRIWAVAGENLPKLLPKSNLIPVEQDQHQSDDKNNFNDHEEGTSDFCEYSQRDFTAVTQRHECSHSERKTCKLTPVFPREILDDAVNNERPTVWSLNGGSLLDYSRPYMAISHVWADGTGTGAWKGGQVNDNEYLWKFFMCIAKRFQCEGIWWDTISIPREKATRNRALSKIQASYEDARITLVHDQFLRSWPWDPETVCFAILISPWFSRGWTALELARSPKVKVLFKGPDGLVLKDMDEDILVEFHVDSRNNSPRQEASRIISNLRKDIDNLNDLLNVLGPRYTS</sequence>
<organism evidence="1 2">
    <name type="scientific">Penicillium malachiteum</name>
    <dbReference type="NCBI Taxonomy" id="1324776"/>
    <lineage>
        <taxon>Eukaryota</taxon>
        <taxon>Fungi</taxon>
        <taxon>Dikarya</taxon>
        <taxon>Ascomycota</taxon>
        <taxon>Pezizomycotina</taxon>
        <taxon>Eurotiomycetes</taxon>
        <taxon>Eurotiomycetidae</taxon>
        <taxon>Eurotiales</taxon>
        <taxon>Aspergillaceae</taxon>
        <taxon>Penicillium</taxon>
    </lineage>
</organism>